<dbReference type="InterPro" id="IPR043502">
    <property type="entry name" value="DNA/RNA_pol_sf"/>
</dbReference>
<reference evidence="2" key="1">
    <citation type="journal article" date="2019" name="Sci. Rep.">
        <title>Draft genome of Tanacetum cinerariifolium, the natural source of mosquito coil.</title>
        <authorList>
            <person name="Yamashiro T."/>
            <person name="Shiraishi A."/>
            <person name="Satake H."/>
            <person name="Nakayama K."/>
        </authorList>
    </citation>
    <scope>NUCLEOTIDE SEQUENCE</scope>
</reference>
<name>A0A699HZI4_TANCI</name>
<accession>A0A699HZI4</accession>
<dbReference type="SUPFAM" id="SSF56672">
    <property type="entry name" value="DNA/RNA polymerases"/>
    <property type="match status" value="1"/>
</dbReference>
<dbReference type="PANTHER" id="PTHR11439:SF524">
    <property type="entry name" value="RNA-DIRECTED DNA POLYMERASE, PROTEIN KINASE RLK-PELLE-DLSV FAMILY"/>
    <property type="match status" value="1"/>
</dbReference>
<dbReference type="PANTHER" id="PTHR11439">
    <property type="entry name" value="GAG-POL-RELATED RETROTRANSPOSON"/>
    <property type="match status" value="1"/>
</dbReference>
<dbReference type="Pfam" id="PF07727">
    <property type="entry name" value="RVT_2"/>
    <property type="match status" value="1"/>
</dbReference>
<organism evidence="2">
    <name type="scientific">Tanacetum cinerariifolium</name>
    <name type="common">Dalmatian daisy</name>
    <name type="synonym">Chrysanthemum cinerariifolium</name>
    <dbReference type="NCBI Taxonomy" id="118510"/>
    <lineage>
        <taxon>Eukaryota</taxon>
        <taxon>Viridiplantae</taxon>
        <taxon>Streptophyta</taxon>
        <taxon>Embryophyta</taxon>
        <taxon>Tracheophyta</taxon>
        <taxon>Spermatophyta</taxon>
        <taxon>Magnoliopsida</taxon>
        <taxon>eudicotyledons</taxon>
        <taxon>Gunneridae</taxon>
        <taxon>Pentapetalae</taxon>
        <taxon>asterids</taxon>
        <taxon>campanulids</taxon>
        <taxon>Asterales</taxon>
        <taxon>Asteraceae</taxon>
        <taxon>Asteroideae</taxon>
        <taxon>Anthemideae</taxon>
        <taxon>Anthemidinae</taxon>
        <taxon>Tanacetum</taxon>
    </lineage>
</organism>
<sequence>MIARSQSGIVKPIDRLSLHTSSISPITNNPSHALKDPNWRNAMHDEYNALVNNGTWLLLPRTLSRYKARLVTNGSSQQLGADFDETFSLVVKPTTVCTVLSLVMSRKWPIHQLDVKNAFLNGDLSETVCMHQPIGFVNNRYPHHVCLLQRSLYGMKQAPRAWFQRFAGYTTRAGFYHNRRDCSLFIYRQGSQVVYLLIYVDDIILTTSCPTLLQHIIGSINNEFDMTNLGALNYFLGISADRILTGLFLSQKKYALQLLERAHMVTCNPSRTPVDTESKLGPEGCPSTRRSTLGYCVFLGDNLLSWSAKRQHTISRSSAETEYRGVANVVVETAWVRNLLRELHSPLMTATLVYCDNVSAVYMSANPVQHQRTKHIEIYIHFVRDMVTAGHVHVLHVPSRF</sequence>
<dbReference type="AlphaFoldDB" id="A0A699HZI4"/>
<protein>
    <submittedName>
        <fullName evidence="2">Ribonuclease H-like domain-containing protein</fullName>
    </submittedName>
</protein>
<feature type="domain" description="Reverse transcriptase Ty1/copia-type" evidence="1">
    <location>
        <begin position="64"/>
        <end position="274"/>
    </location>
</feature>
<dbReference type="CDD" id="cd09272">
    <property type="entry name" value="RNase_HI_RT_Ty1"/>
    <property type="match status" value="1"/>
</dbReference>
<evidence type="ECO:0000313" key="2">
    <source>
        <dbReference type="EMBL" id="GEY85112.1"/>
    </source>
</evidence>
<proteinExistence type="predicted"/>
<dbReference type="InterPro" id="IPR013103">
    <property type="entry name" value="RVT_2"/>
</dbReference>
<evidence type="ECO:0000259" key="1">
    <source>
        <dbReference type="Pfam" id="PF07727"/>
    </source>
</evidence>
<gene>
    <name evidence="2" type="ORF">Tci_457086</name>
</gene>
<comment type="caution">
    <text evidence="2">The sequence shown here is derived from an EMBL/GenBank/DDBJ whole genome shotgun (WGS) entry which is preliminary data.</text>
</comment>
<dbReference type="EMBL" id="BKCJ010215812">
    <property type="protein sequence ID" value="GEY85112.1"/>
    <property type="molecule type" value="Genomic_DNA"/>
</dbReference>